<dbReference type="InParanoid" id="Q0U4D3"/>
<dbReference type="AlphaFoldDB" id="Q0U4D3"/>
<gene>
    <name evidence="2" type="ORF">SNOG_13381</name>
</gene>
<evidence type="ECO:0000256" key="1">
    <source>
        <dbReference type="SAM" id="MobiDB-lite"/>
    </source>
</evidence>
<name>Q0U4D3_PHANO</name>
<dbReference type="Proteomes" id="UP000001055">
    <property type="component" value="Unassembled WGS sequence"/>
</dbReference>
<feature type="region of interest" description="Disordered" evidence="1">
    <location>
        <begin position="86"/>
        <end position="151"/>
    </location>
</feature>
<feature type="region of interest" description="Disordered" evidence="1">
    <location>
        <begin position="1"/>
        <end position="42"/>
    </location>
</feature>
<feature type="compositionally biased region" description="Basic and acidic residues" evidence="1">
    <location>
        <begin position="29"/>
        <end position="42"/>
    </location>
</feature>
<dbReference type="KEGG" id="pno:SNOG_13381"/>
<accession>Q0U4D3</accession>
<dbReference type="RefSeq" id="XP_001803591.1">
    <property type="nucleotide sequence ID" value="XM_001803539.1"/>
</dbReference>
<organism evidence="2 3">
    <name type="scientific">Phaeosphaeria nodorum (strain SN15 / ATCC MYA-4574 / FGSC 10173)</name>
    <name type="common">Glume blotch fungus</name>
    <name type="synonym">Parastagonospora nodorum</name>
    <dbReference type="NCBI Taxonomy" id="321614"/>
    <lineage>
        <taxon>Eukaryota</taxon>
        <taxon>Fungi</taxon>
        <taxon>Dikarya</taxon>
        <taxon>Ascomycota</taxon>
        <taxon>Pezizomycotina</taxon>
        <taxon>Dothideomycetes</taxon>
        <taxon>Pleosporomycetidae</taxon>
        <taxon>Pleosporales</taxon>
        <taxon>Pleosporineae</taxon>
        <taxon>Phaeosphaeriaceae</taxon>
        <taxon>Parastagonospora</taxon>
    </lineage>
</organism>
<sequence length="348" mass="37996">MQQLPSLLFSLPEFPPTNQRRSQRRQHRHESQHSHDNVHPSCRDGDGYAYASHFYGHVKRYDYFYTGSGHVYSHASTPLLQPVTPAPVTSTVTSSFTSTPPAVTSTVTPAPVTSTVTPVPVTSTVTPAPVTSTITPAPVTSTVTPAPVTSTVTPAPVTSTVTSGTTTTQFVTTASANTITQDNTVFNTDNNVENNDNIVRYSHVHIHSYGRHRDVYVNSYPYAQPPCQRASESRRPMWFHPISFSPPLTGNSLETTNGTTICHFSGPCGKGVEMSLPNSKSAATFHREELPGESSTLLLCILRYILAAVSPVRFCILGHRLPAGDFAYSPGFPLLLRFWFSQSSSWID</sequence>
<reference evidence="3" key="1">
    <citation type="journal article" date="2007" name="Plant Cell">
        <title>Dothideomycete-plant interactions illuminated by genome sequencing and EST analysis of the wheat pathogen Stagonospora nodorum.</title>
        <authorList>
            <person name="Hane J.K."/>
            <person name="Lowe R.G."/>
            <person name="Solomon P.S."/>
            <person name="Tan K.C."/>
            <person name="Schoch C.L."/>
            <person name="Spatafora J.W."/>
            <person name="Crous P.W."/>
            <person name="Kodira C."/>
            <person name="Birren B.W."/>
            <person name="Galagan J.E."/>
            <person name="Torriani S.F."/>
            <person name="McDonald B.A."/>
            <person name="Oliver R.P."/>
        </authorList>
    </citation>
    <scope>NUCLEOTIDE SEQUENCE [LARGE SCALE GENOMIC DNA]</scope>
    <source>
        <strain evidence="3">SN15 / ATCC MYA-4574 / FGSC 10173</strain>
    </source>
</reference>
<dbReference type="STRING" id="321614.Q0U4D3"/>
<dbReference type="HOGENOM" id="CLU_797182_0_0_1"/>
<dbReference type="EMBL" id="CH445350">
    <property type="protein sequence ID" value="EAT79265.1"/>
    <property type="molecule type" value="Genomic_DNA"/>
</dbReference>
<protein>
    <submittedName>
        <fullName evidence="2">Uncharacterized protein</fullName>
    </submittedName>
</protein>
<dbReference type="GeneID" id="5980508"/>
<evidence type="ECO:0000313" key="2">
    <source>
        <dbReference type="EMBL" id="EAT79265.1"/>
    </source>
</evidence>
<evidence type="ECO:0000313" key="3">
    <source>
        <dbReference type="Proteomes" id="UP000001055"/>
    </source>
</evidence>
<proteinExistence type="predicted"/>
<feature type="compositionally biased region" description="Low complexity" evidence="1">
    <location>
        <begin position="1"/>
        <end position="12"/>
    </location>
</feature>